<organism evidence="1 2">
    <name type="scientific">Elysia marginata</name>
    <dbReference type="NCBI Taxonomy" id="1093978"/>
    <lineage>
        <taxon>Eukaryota</taxon>
        <taxon>Metazoa</taxon>
        <taxon>Spiralia</taxon>
        <taxon>Lophotrochozoa</taxon>
        <taxon>Mollusca</taxon>
        <taxon>Gastropoda</taxon>
        <taxon>Heterobranchia</taxon>
        <taxon>Euthyneura</taxon>
        <taxon>Panpulmonata</taxon>
        <taxon>Sacoglossa</taxon>
        <taxon>Placobranchoidea</taxon>
        <taxon>Plakobranchidae</taxon>
        <taxon>Elysia</taxon>
    </lineage>
</organism>
<dbReference type="Proteomes" id="UP000762676">
    <property type="component" value="Unassembled WGS sequence"/>
</dbReference>
<evidence type="ECO:0000313" key="1">
    <source>
        <dbReference type="EMBL" id="GFS18681.1"/>
    </source>
</evidence>
<proteinExistence type="predicted"/>
<name>A0AAV4JDN1_9GAST</name>
<dbReference type="EMBL" id="BMAT01006728">
    <property type="protein sequence ID" value="GFS18681.1"/>
    <property type="molecule type" value="Genomic_DNA"/>
</dbReference>
<keyword evidence="2" id="KW-1185">Reference proteome</keyword>
<sequence>MEPYRCYFDAINRGGLSHPSEQCLYLVLLCYFFFANCQETSCRKRLVNVFNDFAPIFKLDLTPPIRALRRIVNIFLKNFTSKFQQKQKDQQRRKIAKLTSSSC</sequence>
<dbReference type="AlphaFoldDB" id="A0AAV4JDN1"/>
<accession>A0AAV4JDN1</accession>
<evidence type="ECO:0000313" key="2">
    <source>
        <dbReference type="Proteomes" id="UP000762676"/>
    </source>
</evidence>
<protein>
    <submittedName>
        <fullName evidence="1">Uncharacterized protein</fullName>
    </submittedName>
</protein>
<gene>
    <name evidence="1" type="ORF">ElyMa_003269100</name>
</gene>
<comment type="caution">
    <text evidence="1">The sequence shown here is derived from an EMBL/GenBank/DDBJ whole genome shotgun (WGS) entry which is preliminary data.</text>
</comment>
<reference evidence="1 2" key="1">
    <citation type="journal article" date="2021" name="Elife">
        <title>Chloroplast acquisition without the gene transfer in kleptoplastic sea slugs, Plakobranchus ocellatus.</title>
        <authorList>
            <person name="Maeda T."/>
            <person name="Takahashi S."/>
            <person name="Yoshida T."/>
            <person name="Shimamura S."/>
            <person name="Takaki Y."/>
            <person name="Nagai Y."/>
            <person name="Toyoda A."/>
            <person name="Suzuki Y."/>
            <person name="Arimoto A."/>
            <person name="Ishii H."/>
            <person name="Satoh N."/>
            <person name="Nishiyama T."/>
            <person name="Hasebe M."/>
            <person name="Maruyama T."/>
            <person name="Minagawa J."/>
            <person name="Obokata J."/>
            <person name="Shigenobu S."/>
        </authorList>
    </citation>
    <scope>NUCLEOTIDE SEQUENCE [LARGE SCALE GENOMIC DNA]</scope>
</reference>